<dbReference type="Gene3D" id="3.90.10.10">
    <property type="entry name" value="Cytochrome C3"/>
    <property type="match status" value="1"/>
</dbReference>
<sequence>MTIVVIGLLLIRDRSTVAQQADAQDEQCIRCHVEIYNDALRQQVIHPPVFERQCSICHRAGDAEWSAQSESLPQTGLLVDQQPLWRKRQSFAGDISGYDHLVTLAGLQPSALYRFRLQLGEQPGEPFAASSWLGLRLAELTEYPEMLVTDGLSGVVGANIAALKIQLVSADTAVVSWQTAQPYYSWLELELLEEAEVIEASAEDGQQTHPPLRSPEEQAITVCYQCHSEADLGTSHPVRLYSGRDVRIPETLPTVEGMLTCVTCHDPHGGPGEMLVRTQIKTQLCVTCHYKYKNSSPSTMFRD</sequence>
<organism evidence="3 4">
    <name type="scientific">Malonomonas rubra DSM 5091</name>
    <dbReference type="NCBI Taxonomy" id="1122189"/>
    <lineage>
        <taxon>Bacteria</taxon>
        <taxon>Pseudomonadati</taxon>
        <taxon>Thermodesulfobacteriota</taxon>
        <taxon>Desulfuromonadia</taxon>
        <taxon>Desulfuromonadales</taxon>
        <taxon>Geopsychrobacteraceae</taxon>
        <taxon>Malonomonas</taxon>
    </lineage>
</organism>
<dbReference type="NCBIfam" id="TIGR01905">
    <property type="entry name" value="paired_CXXCH_1"/>
    <property type="match status" value="1"/>
</dbReference>
<dbReference type="AlphaFoldDB" id="A0A1M6HYU1"/>
<accession>A0A1M6HYU1</accession>
<dbReference type="SUPFAM" id="SSF48695">
    <property type="entry name" value="Multiheme cytochromes"/>
    <property type="match status" value="1"/>
</dbReference>
<dbReference type="PANTHER" id="PTHR35038">
    <property type="entry name" value="DISSIMILATORY SULFITE REDUCTASE SIRA"/>
    <property type="match status" value="1"/>
</dbReference>
<evidence type="ECO:0000256" key="1">
    <source>
        <dbReference type="ARBA" id="ARBA00022729"/>
    </source>
</evidence>
<dbReference type="Pfam" id="PF09699">
    <property type="entry name" value="Paired_CXXCH_1"/>
    <property type="match status" value="1"/>
</dbReference>
<dbReference type="InterPro" id="IPR051829">
    <property type="entry name" value="Multiheme_Cytochr_ET"/>
</dbReference>
<proteinExistence type="predicted"/>
<dbReference type="InterPro" id="IPR010177">
    <property type="entry name" value="Paired_CXXCH_1"/>
</dbReference>
<dbReference type="Proteomes" id="UP000184171">
    <property type="component" value="Unassembled WGS sequence"/>
</dbReference>
<feature type="domain" description="Doubled CXXCH motif" evidence="2">
    <location>
        <begin position="260"/>
        <end position="292"/>
    </location>
</feature>
<dbReference type="PANTHER" id="PTHR35038:SF6">
    <property type="entry name" value="SURFACE LOCALIZED DECAHEME CYTOCHROME C LIPOPROTEIN"/>
    <property type="match status" value="1"/>
</dbReference>
<protein>
    <submittedName>
        <fullName evidence="3">Doubled CXXCH domain-containing protein</fullName>
    </submittedName>
</protein>
<dbReference type="InterPro" id="IPR036280">
    <property type="entry name" value="Multihaem_cyt_sf"/>
</dbReference>
<dbReference type="GO" id="GO:0016491">
    <property type="term" value="F:oxidoreductase activity"/>
    <property type="evidence" value="ECO:0007669"/>
    <property type="project" value="TreeGrafter"/>
</dbReference>
<gene>
    <name evidence="3" type="ORF">SAMN02745165_01935</name>
</gene>
<reference evidence="3 4" key="1">
    <citation type="submission" date="2016-11" db="EMBL/GenBank/DDBJ databases">
        <authorList>
            <person name="Jaros S."/>
            <person name="Januszkiewicz K."/>
            <person name="Wedrychowicz H."/>
        </authorList>
    </citation>
    <scope>NUCLEOTIDE SEQUENCE [LARGE SCALE GENOMIC DNA]</scope>
    <source>
        <strain evidence="3 4">DSM 5091</strain>
    </source>
</reference>
<name>A0A1M6HYU1_MALRU</name>
<evidence type="ECO:0000313" key="4">
    <source>
        <dbReference type="Proteomes" id="UP000184171"/>
    </source>
</evidence>
<keyword evidence="4" id="KW-1185">Reference proteome</keyword>
<keyword evidence="1" id="KW-0732">Signal</keyword>
<evidence type="ECO:0000259" key="2">
    <source>
        <dbReference type="Pfam" id="PF09699"/>
    </source>
</evidence>
<dbReference type="STRING" id="1122189.SAMN02745165_01935"/>
<dbReference type="EMBL" id="FQZT01000006">
    <property type="protein sequence ID" value="SHJ27409.1"/>
    <property type="molecule type" value="Genomic_DNA"/>
</dbReference>
<evidence type="ECO:0000313" key="3">
    <source>
        <dbReference type="EMBL" id="SHJ27409.1"/>
    </source>
</evidence>